<dbReference type="OrthoDB" id="247580at2"/>
<sequence precursor="true">MRTSITKLIQATGLAAALVASAARANAADAPPPRNVDAQRAAAAGIRELTGQHIRIFTDLPSSPAVDELPAVFDAAIPLWAKYFDLDEGATQGKFLGFLISDREKFAALDLLPAENRDFVNGYNRNFEFWLVEQPSDYYRRHLLLHEGTHAFMQTQLGGAGPGWYMEGMAELLGTHRWSDGRLEIGVLPASKDDVPMWGRIKVIRDAVKAGKPWPIEAVLEVDNRRQLDTENYAWCWALTAMLDGMPAFREEFRSLKNSVADSAFNETFRATYGPKQRLLNQQWSAFIAQLDYGYDLERMAIALQPAAKTSPNAVSIAADRGWQATGWKLESGKSYRISATGRFQVANDGEPWPCEPNGVTIEYHDGLPLGALLGAIASTKPSEGDPSFAEPMLIGREAVIKPKSDGVLCLRVNDSPAKLGDNAGAVEVKIASAD</sequence>
<proteinExistence type="predicted"/>
<reference evidence="2 3" key="1">
    <citation type="submission" date="2019-02" db="EMBL/GenBank/DDBJ databases">
        <title>Deep-cultivation of Planctomycetes and their phenomic and genomic characterization uncovers novel biology.</title>
        <authorList>
            <person name="Wiegand S."/>
            <person name="Jogler M."/>
            <person name="Boedeker C."/>
            <person name="Pinto D."/>
            <person name="Vollmers J."/>
            <person name="Rivas-Marin E."/>
            <person name="Kohn T."/>
            <person name="Peeters S.H."/>
            <person name="Heuer A."/>
            <person name="Rast P."/>
            <person name="Oberbeckmann S."/>
            <person name="Bunk B."/>
            <person name="Jeske O."/>
            <person name="Meyerdierks A."/>
            <person name="Storesund J.E."/>
            <person name="Kallscheuer N."/>
            <person name="Luecker S."/>
            <person name="Lage O.M."/>
            <person name="Pohl T."/>
            <person name="Merkel B.J."/>
            <person name="Hornburger P."/>
            <person name="Mueller R.-W."/>
            <person name="Bruemmer F."/>
            <person name="Labrenz M."/>
            <person name="Spormann A.M."/>
            <person name="Op den Camp H."/>
            <person name="Overmann J."/>
            <person name="Amann R."/>
            <person name="Jetten M.S.M."/>
            <person name="Mascher T."/>
            <person name="Medema M.H."/>
            <person name="Devos D.P."/>
            <person name="Kaster A.-K."/>
            <person name="Ovreas L."/>
            <person name="Rohde M."/>
            <person name="Galperin M.Y."/>
            <person name="Jogler C."/>
        </authorList>
    </citation>
    <scope>NUCLEOTIDE SEQUENCE [LARGE SCALE GENOMIC DNA]</scope>
    <source>
        <strain evidence="2 3">I41</strain>
    </source>
</reference>
<dbReference type="KEGG" id="llh:I41_51170"/>
<dbReference type="Proteomes" id="UP000317909">
    <property type="component" value="Chromosome"/>
</dbReference>
<feature type="chain" id="PRO_5022009698" description="DUF1570 domain-containing protein" evidence="1">
    <location>
        <begin position="28"/>
        <end position="435"/>
    </location>
</feature>
<evidence type="ECO:0000313" key="2">
    <source>
        <dbReference type="EMBL" id="QDT75873.1"/>
    </source>
</evidence>
<organism evidence="2 3">
    <name type="scientific">Lacipirellula limnantheis</name>
    <dbReference type="NCBI Taxonomy" id="2528024"/>
    <lineage>
        <taxon>Bacteria</taxon>
        <taxon>Pseudomonadati</taxon>
        <taxon>Planctomycetota</taxon>
        <taxon>Planctomycetia</taxon>
        <taxon>Pirellulales</taxon>
        <taxon>Lacipirellulaceae</taxon>
        <taxon>Lacipirellula</taxon>
    </lineage>
</organism>
<dbReference type="EMBL" id="CP036339">
    <property type="protein sequence ID" value="QDT75873.1"/>
    <property type="molecule type" value="Genomic_DNA"/>
</dbReference>
<gene>
    <name evidence="2" type="ORF">I41_51170</name>
</gene>
<keyword evidence="3" id="KW-1185">Reference proteome</keyword>
<dbReference type="RefSeq" id="WP_145435646.1">
    <property type="nucleotide sequence ID" value="NZ_CP036339.1"/>
</dbReference>
<feature type="signal peptide" evidence="1">
    <location>
        <begin position="1"/>
        <end position="27"/>
    </location>
</feature>
<evidence type="ECO:0000256" key="1">
    <source>
        <dbReference type="SAM" id="SignalP"/>
    </source>
</evidence>
<dbReference type="AlphaFoldDB" id="A0A517U5J4"/>
<name>A0A517U5J4_9BACT</name>
<accession>A0A517U5J4</accession>
<dbReference type="Gene3D" id="2.60.120.430">
    <property type="entry name" value="Galactose-binding lectin"/>
    <property type="match status" value="1"/>
</dbReference>
<keyword evidence="1" id="KW-0732">Signal</keyword>
<protein>
    <recommendedName>
        <fullName evidence="4">DUF1570 domain-containing protein</fullName>
    </recommendedName>
</protein>
<evidence type="ECO:0000313" key="3">
    <source>
        <dbReference type="Proteomes" id="UP000317909"/>
    </source>
</evidence>
<evidence type="ECO:0008006" key="4">
    <source>
        <dbReference type="Google" id="ProtNLM"/>
    </source>
</evidence>